<dbReference type="InterPro" id="IPR007627">
    <property type="entry name" value="RNA_pol_sigma70_r2"/>
</dbReference>
<evidence type="ECO:0000256" key="4">
    <source>
        <dbReference type="ARBA" id="ARBA00023125"/>
    </source>
</evidence>
<name>A0ABS8N343_9CLOT</name>
<comment type="caution">
    <text evidence="8">The sequence shown here is derived from an EMBL/GenBank/DDBJ whole genome shotgun (WGS) entry which is preliminary data.</text>
</comment>
<dbReference type="RefSeq" id="WP_229981078.1">
    <property type="nucleotide sequence ID" value="NZ_JAJJPB010000003.1"/>
</dbReference>
<dbReference type="Pfam" id="PF08281">
    <property type="entry name" value="Sigma70_r4_2"/>
    <property type="match status" value="1"/>
</dbReference>
<proteinExistence type="inferred from homology"/>
<dbReference type="InterPro" id="IPR036388">
    <property type="entry name" value="WH-like_DNA-bd_sf"/>
</dbReference>
<evidence type="ECO:0000256" key="1">
    <source>
        <dbReference type="ARBA" id="ARBA00010641"/>
    </source>
</evidence>
<dbReference type="InterPro" id="IPR013249">
    <property type="entry name" value="RNA_pol_sigma70_r4_t2"/>
</dbReference>
<organism evidence="8 9">
    <name type="scientific">Clostridium aromativorans</name>
    <dbReference type="NCBI Taxonomy" id="2836848"/>
    <lineage>
        <taxon>Bacteria</taxon>
        <taxon>Bacillati</taxon>
        <taxon>Bacillota</taxon>
        <taxon>Clostridia</taxon>
        <taxon>Eubacteriales</taxon>
        <taxon>Clostridiaceae</taxon>
        <taxon>Clostridium</taxon>
    </lineage>
</organism>
<comment type="similarity">
    <text evidence="1">Belongs to the sigma-70 factor family. ECF subfamily.</text>
</comment>
<dbReference type="SUPFAM" id="SSF88659">
    <property type="entry name" value="Sigma3 and sigma4 domains of RNA polymerase sigma factors"/>
    <property type="match status" value="1"/>
</dbReference>
<accession>A0ABS8N343</accession>
<keyword evidence="5" id="KW-0804">Transcription</keyword>
<protein>
    <submittedName>
        <fullName evidence="8">Sigma-70 family RNA polymerase sigma factor</fullName>
    </submittedName>
</protein>
<dbReference type="Gene3D" id="1.10.1740.10">
    <property type="match status" value="1"/>
</dbReference>
<gene>
    <name evidence="8" type="ORF">LN736_04875</name>
</gene>
<dbReference type="PANTHER" id="PTHR43133">
    <property type="entry name" value="RNA POLYMERASE ECF-TYPE SIGMA FACTO"/>
    <property type="match status" value="1"/>
</dbReference>
<reference evidence="8" key="1">
    <citation type="submission" date="2021-11" db="EMBL/GenBank/DDBJ databases">
        <authorList>
            <person name="Qingchun L."/>
            <person name="Dong Z."/>
            <person name="Zongwei Q."/>
            <person name="Jia Z."/>
            <person name="Duotao L."/>
        </authorList>
    </citation>
    <scope>NUCLEOTIDE SEQUENCE</scope>
    <source>
        <strain evidence="8">WLY-B-L2</strain>
    </source>
</reference>
<evidence type="ECO:0000259" key="6">
    <source>
        <dbReference type="Pfam" id="PF04542"/>
    </source>
</evidence>
<dbReference type="SUPFAM" id="SSF88946">
    <property type="entry name" value="Sigma2 domain of RNA polymerase sigma factors"/>
    <property type="match status" value="1"/>
</dbReference>
<evidence type="ECO:0000313" key="9">
    <source>
        <dbReference type="Proteomes" id="UP001165422"/>
    </source>
</evidence>
<dbReference type="InterPro" id="IPR013325">
    <property type="entry name" value="RNA_pol_sigma_r2"/>
</dbReference>
<dbReference type="InterPro" id="IPR014284">
    <property type="entry name" value="RNA_pol_sigma-70_dom"/>
</dbReference>
<feature type="domain" description="RNA polymerase sigma-70 region 2" evidence="6">
    <location>
        <begin position="24"/>
        <end position="93"/>
    </location>
</feature>
<evidence type="ECO:0000256" key="2">
    <source>
        <dbReference type="ARBA" id="ARBA00023015"/>
    </source>
</evidence>
<keyword evidence="4" id="KW-0238">DNA-binding</keyword>
<keyword evidence="3" id="KW-0731">Sigma factor</keyword>
<dbReference type="InterPro" id="IPR039425">
    <property type="entry name" value="RNA_pol_sigma-70-like"/>
</dbReference>
<evidence type="ECO:0000256" key="5">
    <source>
        <dbReference type="ARBA" id="ARBA00023163"/>
    </source>
</evidence>
<evidence type="ECO:0000259" key="7">
    <source>
        <dbReference type="Pfam" id="PF08281"/>
    </source>
</evidence>
<dbReference type="Proteomes" id="UP001165422">
    <property type="component" value="Unassembled WGS sequence"/>
</dbReference>
<dbReference type="EMBL" id="JAJJPB010000003">
    <property type="protein sequence ID" value="MCC9294203.1"/>
    <property type="molecule type" value="Genomic_DNA"/>
</dbReference>
<keyword evidence="2" id="KW-0805">Transcription regulation</keyword>
<sequence>MKIVEDNFIYRLKCKDPKALEYAFDRYCDYVYRIVFSVFGSERYSTYMDECINDIFMCLWNNADKFDENKGSFKCWFKAVARYKAINYKKKITRNTNTEYMENCIFESSQQVENLVISEENKKEIIEAIKELKGLDREIFIKRYLIQEDIVDIADSLGVKRSVVDNRLSRGRKILRKRLEILQRGECMNE</sequence>
<dbReference type="Pfam" id="PF04542">
    <property type="entry name" value="Sigma70_r2"/>
    <property type="match status" value="1"/>
</dbReference>
<dbReference type="PANTHER" id="PTHR43133:SF8">
    <property type="entry name" value="RNA POLYMERASE SIGMA FACTOR HI_1459-RELATED"/>
    <property type="match status" value="1"/>
</dbReference>
<evidence type="ECO:0000256" key="3">
    <source>
        <dbReference type="ARBA" id="ARBA00023082"/>
    </source>
</evidence>
<feature type="domain" description="RNA polymerase sigma factor 70 region 4 type 2" evidence="7">
    <location>
        <begin position="123"/>
        <end position="174"/>
    </location>
</feature>
<dbReference type="InterPro" id="IPR013324">
    <property type="entry name" value="RNA_pol_sigma_r3/r4-like"/>
</dbReference>
<dbReference type="Gene3D" id="1.10.10.10">
    <property type="entry name" value="Winged helix-like DNA-binding domain superfamily/Winged helix DNA-binding domain"/>
    <property type="match status" value="1"/>
</dbReference>
<evidence type="ECO:0000313" key="8">
    <source>
        <dbReference type="EMBL" id="MCC9294203.1"/>
    </source>
</evidence>
<keyword evidence="9" id="KW-1185">Reference proteome</keyword>
<dbReference type="NCBIfam" id="TIGR02937">
    <property type="entry name" value="sigma70-ECF"/>
    <property type="match status" value="1"/>
</dbReference>